<dbReference type="PROSITE" id="PS51257">
    <property type="entry name" value="PROKAR_LIPOPROTEIN"/>
    <property type="match status" value="1"/>
</dbReference>
<accession>A0A381WNY3</accession>
<dbReference type="AlphaFoldDB" id="A0A381WNY3"/>
<reference evidence="1" key="1">
    <citation type="submission" date="2018-05" db="EMBL/GenBank/DDBJ databases">
        <authorList>
            <person name="Lanie J.A."/>
            <person name="Ng W.-L."/>
            <person name="Kazmierczak K.M."/>
            <person name="Andrzejewski T.M."/>
            <person name="Davidsen T.M."/>
            <person name="Wayne K.J."/>
            <person name="Tettelin H."/>
            <person name="Glass J.I."/>
            <person name="Rusch D."/>
            <person name="Podicherti R."/>
            <person name="Tsui H.-C.T."/>
            <person name="Winkler M.E."/>
        </authorList>
    </citation>
    <scope>NUCLEOTIDE SEQUENCE</scope>
</reference>
<name>A0A381WNY3_9ZZZZ</name>
<evidence type="ECO:0000313" key="1">
    <source>
        <dbReference type="EMBL" id="SVA53908.1"/>
    </source>
</evidence>
<sequence length="36" mass="3811">MRFAIIALLLVSLVGCIYPFFANASAIDLVILSSAP</sequence>
<gene>
    <name evidence="1" type="ORF">METZ01_LOCUS106762</name>
</gene>
<organism evidence="1">
    <name type="scientific">marine metagenome</name>
    <dbReference type="NCBI Taxonomy" id="408172"/>
    <lineage>
        <taxon>unclassified sequences</taxon>
        <taxon>metagenomes</taxon>
        <taxon>ecological metagenomes</taxon>
    </lineage>
</organism>
<dbReference type="EMBL" id="UINC01012329">
    <property type="protein sequence ID" value="SVA53908.1"/>
    <property type="molecule type" value="Genomic_DNA"/>
</dbReference>
<proteinExistence type="predicted"/>
<protein>
    <submittedName>
        <fullName evidence="1">Uncharacterized protein</fullName>
    </submittedName>
</protein>